<dbReference type="Pfam" id="PF19452">
    <property type="entry name" value="DUF5990"/>
    <property type="match status" value="1"/>
</dbReference>
<dbReference type="EMBL" id="KB405094">
    <property type="protein sequence ID" value="EMF52881.1"/>
    <property type="molecule type" value="Genomic_DNA"/>
</dbReference>
<dbReference type="AlphaFoldDB" id="M3E9P2"/>
<gene>
    <name evidence="1" type="ORF">SBD_5957</name>
</gene>
<dbReference type="InterPro" id="IPR046032">
    <property type="entry name" value="DUF5990"/>
</dbReference>
<name>M3E9P2_9ACTN</name>
<proteinExistence type="predicted"/>
<evidence type="ECO:0000313" key="1">
    <source>
        <dbReference type="EMBL" id="EMF52881.1"/>
    </source>
</evidence>
<sequence length="212" mass="22422">MAVMGGEAGAEVDTPCTLVQWEEFGDVSSLAPGAYTLWDTRRVGGVGVDTGGGMMGVMRIRIDAVDLPGRTRPASADGRVPAYDNLHVAVQRRDRPAELLDPQPGDAPSATWTLECTASASADGIGIKGPYVQDRLGRRFVYLSWGTVDGSGIFTMFRRAKLMLDVIPAEVLAAAARDGLLVGRVALTDPQGGPLCARVEPPLITWTAGRAE</sequence>
<accession>M3E9P2</accession>
<protein>
    <recommendedName>
        <fullName evidence="3">Monooxygenase</fullName>
    </recommendedName>
</protein>
<evidence type="ECO:0000313" key="2">
    <source>
        <dbReference type="Proteomes" id="UP000030760"/>
    </source>
</evidence>
<organism evidence="1 2">
    <name type="scientific">Streptomyces bottropensis ATCC 25435</name>
    <dbReference type="NCBI Taxonomy" id="1054862"/>
    <lineage>
        <taxon>Bacteria</taxon>
        <taxon>Bacillati</taxon>
        <taxon>Actinomycetota</taxon>
        <taxon>Actinomycetes</taxon>
        <taxon>Kitasatosporales</taxon>
        <taxon>Streptomycetaceae</taxon>
        <taxon>Streptomyces</taxon>
    </lineage>
</organism>
<reference evidence="2" key="1">
    <citation type="journal article" date="2013" name="Genome Announc.">
        <title>Draft Genome Sequence of Streptomyces bottropensis ATCC 25435, a Bottromycin-Producing Actinomycete.</title>
        <authorList>
            <person name="Zhang H."/>
            <person name="Zhou W."/>
            <person name="Zhuang Y."/>
            <person name="Liang X."/>
            <person name="Liu T."/>
        </authorList>
    </citation>
    <scope>NUCLEOTIDE SEQUENCE [LARGE SCALE GENOMIC DNA]</scope>
    <source>
        <strain evidence="2">ATCC 25435</strain>
    </source>
</reference>
<evidence type="ECO:0008006" key="3">
    <source>
        <dbReference type="Google" id="ProtNLM"/>
    </source>
</evidence>
<dbReference type="Proteomes" id="UP000030760">
    <property type="component" value="Unassembled WGS sequence"/>
</dbReference>